<evidence type="ECO:0000256" key="9">
    <source>
        <dbReference type="ARBA" id="ARBA00023157"/>
    </source>
</evidence>
<dbReference type="PANTHER" id="PTHR11481:SF11">
    <property type="entry name" value="HIGH AFFINITY IMMUNOGLOBULIN GAMMA FC RECEPTOR I-RELATED"/>
    <property type="match status" value="1"/>
</dbReference>
<reference evidence="19" key="2">
    <citation type="submission" date="2025-08" db="UniProtKB">
        <authorList>
            <consortium name="Ensembl"/>
        </authorList>
    </citation>
    <scope>IDENTIFICATION</scope>
</reference>
<evidence type="ECO:0000256" key="17">
    <source>
        <dbReference type="SAM" id="SignalP"/>
    </source>
</evidence>
<dbReference type="SUPFAM" id="SSF48726">
    <property type="entry name" value="Immunoglobulin"/>
    <property type="match status" value="3"/>
</dbReference>
<evidence type="ECO:0000313" key="19">
    <source>
        <dbReference type="Ensembl" id="ENSOGAP00000012630.2"/>
    </source>
</evidence>
<feature type="chain" id="PRO_5013084843" description="High affinity immunoglobulin gamma Fc receptor I" evidence="17">
    <location>
        <begin position="16"/>
        <end position="374"/>
    </location>
</feature>
<dbReference type="InterPro" id="IPR013783">
    <property type="entry name" value="Ig-like_fold"/>
</dbReference>
<feature type="transmembrane region" description="Helical" evidence="16">
    <location>
        <begin position="293"/>
        <end position="313"/>
    </location>
</feature>
<dbReference type="GO" id="GO:0006911">
    <property type="term" value="P:phagocytosis, engulfment"/>
    <property type="evidence" value="ECO:0007669"/>
    <property type="project" value="UniProtKB-ARBA"/>
</dbReference>
<keyword evidence="16" id="KW-0812">Transmembrane</keyword>
<feature type="domain" description="Ig-like" evidence="18">
    <location>
        <begin position="19"/>
        <end position="101"/>
    </location>
</feature>
<keyword evidence="11" id="KW-0393">Immunoglobulin domain</keyword>
<evidence type="ECO:0000256" key="12">
    <source>
        <dbReference type="ARBA" id="ARBA00061183"/>
    </source>
</evidence>
<feature type="domain" description="Ig-like" evidence="18">
    <location>
        <begin position="191"/>
        <end position="277"/>
    </location>
</feature>
<dbReference type="GO" id="GO:0019864">
    <property type="term" value="F:IgG binding"/>
    <property type="evidence" value="ECO:0007669"/>
    <property type="project" value="TreeGrafter"/>
</dbReference>
<evidence type="ECO:0000256" key="7">
    <source>
        <dbReference type="ARBA" id="ARBA00022859"/>
    </source>
</evidence>
<protein>
    <recommendedName>
        <fullName evidence="13">High affinity immunoglobulin gamma Fc receptor I</fullName>
    </recommendedName>
    <alternativeName>
        <fullName evidence="14">Fc-gamma RI</fullName>
    </alternativeName>
</protein>
<keyword evidence="5 17" id="KW-0732">Signal</keyword>
<reference evidence="19" key="3">
    <citation type="submission" date="2025-09" db="UniProtKB">
        <authorList>
            <consortium name="Ensembl"/>
        </authorList>
    </citation>
    <scope>IDENTIFICATION</scope>
</reference>
<keyword evidence="6" id="KW-0677">Repeat</keyword>
<comment type="similarity">
    <text evidence="12">Belongs to the immunoglobulin superfamily. FCGR1 family.</text>
</comment>
<dbReference type="HOGENOM" id="CLU_023383_3_0_1"/>
<evidence type="ECO:0000259" key="18">
    <source>
        <dbReference type="PROSITE" id="PS50835"/>
    </source>
</evidence>
<accession>H0XAI4</accession>
<dbReference type="EMBL" id="AAQR03162491">
    <property type="status" value="NOT_ANNOTATED_CDS"/>
    <property type="molecule type" value="Genomic_DNA"/>
</dbReference>
<dbReference type="Pfam" id="PF13895">
    <property type="entry name" value="Ig_2"/>
    <property type="match status" value="2"/>
</dbReference>
<proteinExistence type="inferred from homology"/>
<dbReference type="GeneTree" id="ENSGT01050000244808"/>
<dbReference type="eggNOG" id="ENOG502S1XR">
    <property type="taxonomic scope" value="Eukaryota"/>
</dbReference>
<dbReference type="GO" id="GO:0045087">
    <property type="term" value="P:innate immune response"/>
    <property type="evidence" value="ECO:0007669"/>
    <property type="project" value="UniProtKB-KW"/>
</dbReference>
<dbReference type="Pfam" id="PF00047">
    <property type="entry name" value="ig"/>
    <property type="match status" value="1"/>
</dbReference>
<dbReference type="Gene3D" id="2.60.40.10">
    <property type="entry name" value="Immunoglobulins"/>
    <property type="match status" value="3"/>
</dbReference>
<name>H0XAI4_OTOGA</name>
<dbReference type="STRING" id="30611.ENSOGAP00000012630"/>
<dbReference type="Proteomes" id="UP000005225">
    <property type="component" value="Unassembled WGS sequence"/>
</dbReference>
<dbReference type="GO" id="GO:0050766">
    <property type="term" value="P:positive regulation of phagocytosis"/>
    <property type="evidence" value="ECO:0007669"/>
    <property type="project" value="TreeGrafter"/>
</dbReference>
<comment type="subcellular location">
    <subcellularLocation>
        <location evidence="1">Cell membrane</location>
    </subcellularLocation>
</comment>
<dbReference type="CDD" id="cd05753">
    <property type="entry name" value="Ig2_FcgammaR_like"/>
    <property type="match status" value="1"/>
</dbReference>
<dbReference type="InterPro" id="IPR003598">
    <property type="entry name" value="Ig_sub2"/>
</dbReference>
<dbReference type="GO" id="GO:0009897">
    <property type="term" value="C:external side of plasma membrane"/>
    <property type="evidence" value="ECO:0007669"/>
    <property type="project" value="TreeGrafter"/>
</dbReference>
<dbReference type="SMART" id="SM00408">
    <property type="entry name" value="IGc2"/>
    <property type="match status" value="3"/>
</dbReference>
<dbReference type="InterPro" id="IPR036179">
    <property type="entry name" value="Ig-like_dom_sf"/>
</dbReference>
<dbReference type="InterPro" id="IPR050488">
    <property type="entry name" value="Ig_Fc_receptor"/>
</dbReference>
<dbReference type="InterPro" id="IPR013151">
    <property type="entry name" value="Immunoglobulin_dom"/>
</dbReference>
<evidence type="ECO:0000256" key="11">
    <source>
        <dbReference type="ARBA" id="ARBA00023319"/>
    </source>
</evidence>
<reference evidence="20" key="1">
    <citation type="submission" date="2011-03" db="EMBL/GenBank/DDBJ databases">
        <title>Version 3 of the genome sequence of Otolemur garnettii (Bushbaby).</title>
        <authorList>
            <consortium name="The Broad Institute Genome Sequencing Platform"/>
            <person name="Di Palma F."/>
            <person name="Johnson J."/>
            <person name="Lander E.S."/>
            <person name="Lindblad-Toh K."/>
            <person name="Jaffe D.B."/>
            <person name="Gnerre S."/>
            <person name="MacCallum I."/>
            <person name="Przybylski D."/>
            <person name="Ribeiro F.J."/>
            <person name="Burton J.N."/>
            <person name="Walker B.J."/>
            <person name="Sharpe T."/>
            <person name="Hall G."/>
        </authorList>
    </citation>
    <scope>NUCLEOTIDE SEQUENCE [LARGE SCALE GENOMIC DNA]</scope>
</reference>
<keyword evidence="4" id="KW-0399">Innate immunity</keyword>
<evidence type="ECO:0000256" key="1">
    <source>
        <dbReference type="ARBA" id="ARBA00004236"/>
    </source>
</evidence>
<feature type="signal peptide" evidence="17">
    <location>
        <begin position="1"/>
        <end position="15"/>
    </location>
</feature>
<keyword evidence="7" id="KW-0391">Immunity</keyword>
<sequence>MCLLIAVLLSVPVGGQVDPTQARITLQPPWTSMFPEETITLWCEGPHLPGDSSTQWFLNGTAIQTSTPRYSISSASASDAGEYRCQTGLSEPSDPIQLEIHRDWLLLQVSRRVLMEGESLALRCHGWKNKLVYNVLFYQNGKTFKFLPWNSEFTILKTSVNHNGIYHCSGMGWHRYTSAGVSVTVKELFTPPVLTASLVSPLLEGTQVNLSCETTLLPQRPALQLYFSFFLGNKTLRARSTSTKYQILAARREDSGSYWCEAATEDGNILKRSPELELQVLGLQSPISVWFKVLYYPAMGIIFIVDTFLCTLVHRELQRKKKWNLEICLDSDPWKKVTSDLQKDRYLEGKLKSPEQEQPQEKTHQKKPQEGEQQ</sequence>
<evidence type="ECO:0000313" key="20">
    <source>
        <dbReference type="Proteomes" id="UP000005225"/>
    </source>
</evidence>
<evidence type="ECO:0000256" key="13">
    <source>
        <dbReference type="ARBA" id="ARBA00071992"/>
    </source>
</evidence>
<evidence type="ECO:0000256" key="15">
    <source>
        <dbReference type="SAM" id="MobiDB-lite"/>
    </source>
</evidence>
<dbReference type="SMART" id="SM00409">
    <property type="entry name" value="IG"/>
    <property type="match status" value="3"/>
</dbReference>
<evidence type="ECO:0000256" key="2">
    <source>
        <dbReference type="ARBA" id="ARBA00022475"/>
    </source>
</evidence>
<dbReference type="AlphaFoldDB" id="H0XAI4"/>
<evidence type="ECO:0000256" key="14">
    <source>
        <dbReference type="ARBA" id="ARBA00083540"/>
    </source>
</evidence>
<keyword evidence="20" id="KW-1185">Reference proteome</keyword>
<dbReference type="FunFam" id="2.60.40.10:FF:000651">
    <property type="entry name" value="Fc receptor like 1"/>
    <property type="match status" value="1"/>
</dbReference>
<dbReference type="GO" id="GO:0001788">
    <property type="term" value="P:antibody-dependent cellular cytotoxicity"/>
    <property type="evidence" value="ECO:0007669"/>
    <property type="project" value="Ensembl"/>
</dbReference>
<keyword evidence="2" id="KW-1003">Cell membrane</keyword>
<dbReference type="InterPro" id="IPR003599">
    <property type="entry name" value="Ig_sub"/>
</dbReference>
<evidence type="ECO:0000256" key="10">
    <source>
        <dbReference type="ARBA" id="ARBA00023180"/>
    </source>
</evidence>
<dbReference type="GO" id="GO:0019771">
    <property type="term" value="F:high-affinity IgG receptor activity"/>
    <property type="evidence" value="ECO:0007669"/>
    <property type="project" value="Ensembl"/>
</dbReference>
<organism evidence="19 20">
    <name type="scientific">Otolemur garnettii</name>
    <name type="common">Small-eared galago</name>
    <name type="synonym">Garnett's greater bushbaby</name>
    <dbReference type="NCBI Taxonomy" id="30611"/>
    <lineage>
        <taxon>Eukaryota</taxon>
        <taxon>Metazoa</taxon>
        <taxon>Chordata</taxon>
        <taxon>Craniata</taxon>
        <taxon>Vertebrata</taxon>
        <taxon>Euteleostomi</taxon>
        <taxon>Mammalia</taxon>
        <taxon>Eutheria</taxon>
        <taxon>Euarchontoglires</taxon>
        <taxon>Primates</taxon>
        <taxon>Strepsirrhini</taxon>
        <taxon>Lorisiformes</taxon>
        <taxon>Galagidae</taxon>
        <taxon>Otolemur</taxon>
    </lineage>
</organism>
<keyword evidence="8 16" id="KW-0472">Membrane</keyword>
<evidence type="ECO:0000256" key="4">
    <source>
        <dbReference type="ARBA" id="ARBA00022588"/>
    </source>
</evidence>
<evidence type="ECO:0000256" key="8">
    <source>
        <dbReference type="ARBA" id="ARBA00023136"/>
    </source>
</evidence>
<evidence type="ECO:0000256" key="3">
    <source>
        <dbReference type="ARBA" id="ARBA00022553"/>
    </source>
</evidence>
<keyword evidence="3" id="KW-0597">Phosphoprotein</keyword>
<evidence type="ECO:0000256" key="16">
    <source>
        <dbReference type="SAM" id="Phobius"/>
    </source>
</evidence>
<dbReference type="GO" id="GO:0032760">
    <property type="term" value="P:positive regulation of tumor necrosis factor production"/>
    <property type="evidence" value="ECO:0007669"/>
    <property type="project" value="TreeGrafter"/>
</dbReference>
<keyword evidence="10" id="KW-0325">Glycoprotein</keyword>
<dbReference type="FunFam" id="2.60.40.10:FF:000217">
    <property type="entry name" value="High affinity immunoglobulin gamma Fc receptor I"/>
    <property type="match status" value="1"/>
</dbReference>
<evidence type="ECO:0000256" key="5">
    <source>
        <dbReference type="ARBA" id="ARBA00022729"/>
    </source>
</evidence>
<dbReference type="PROSITE" id="PS50835">
    <property type="entry name" value="IG_LIKE"/>
    <property type="match status" value="2"/>
</dbReference>
<keyword evidence="9" id="KW-1015">Disulfide bond</keyword>
<dbReference type="InParanoid" id="H0XAI4"/>
<dbReference type="FunCoup" id="H0XAI4">
    <property type="interactions" value="320"/>
</dbReference>
<evidence type="ECO:0000256" key="6">
    <source>
        <dbReference type="ARBA" id="ARBA00022737"/>
    </source>
</evidence>
<dbReference type="FunFam" id="2.60.40.10:FF:000356">
    <property type="entry name" value="Low affinity immunoglobulin gamma Fc region receptor III-A"/>
    <property type="match status" value="1"/>
</dbReference>
<keyword evidence="16" id="KW-1133">Transmembrane helix</keyword>
<feature type="region of interest" description="Disordered" evidence="15">
    <location>
        <begin position="348"/>
        <end position="374"/>
    </location>
</feature>
<dbReference type="Ensembl" id="ENSOGAT00000014103.2">
    <property type="protein sequence ID" value="ENSOGAP00000012630.2"/>
    <property type="gene ID" value="ENSOGAG00000014101.2"/>
</dbReference>
<dbReference type="OMA" id="VWFHILF"/>
<dbReference type="InterPro" id="IPR007110">
    <property type="entry name" value="Ig-like_dom"/>
</dbReference>
<dbReference type="PANTHER" id="PTHR11481">
    <property type="entry name" value="IMMUNOGLOBULIN FC RECEPTOR"/>
    <property type="match status" value="1"/>
</dbReference>